<evidence type="ECO:0000313" key="1">
    <source>
        <dbReference type="EMBL" id="MDO6575176.1"/>
    </source>
</evidence>
<dbReference type="AlphaFoldDB" id="A0AAW7YXT0"/>
<accession>A0AAW7YXT0</accession>
<evidence type="ECO:0000313" key="2">
    <source>
        <dbReference type="Proteomes" id="UP001170310"/>
    </source>
</evidence>
<keyword evidence="2" id="KW-1185">Reference proteome</keyword>
<gene>
    <name evidence="1" type="ORF">Q4528_13755</name>
</gene>
<protein>
    <recommendedName>
        <fullName evidence="3">Polyhydroxyalkanoate synthase</fullName>
    </recommendedName>
</protein>
<organism evidence="1 2">
    <name type="scientific">Staphylococcus pasteuri_A</name>
    <dbReference type="NCBI Taxonomy" id="3062664"/>
    <lineage>
        <taxon>Bacteria</taxon>
        <taxon>Bacillati</taxon>
        <taxon>Bacillota</taxon>
        <taxon>Bacilli</taxon>
        <taxon>Bacillales</taxon>
        <taxon>Staphylococcaceae</taxon>
        <taxon>Staphylococcus</taxon>
    </lineage>
</organism>
<feature type="non-terminal residue" evidence="1">
    <location>
        <position position="1"/>
    </location>
</feature>
<dbReference type="InterPro" id="IPR051321">
    <property type="entry name" value="PHA/PHB_synthase"/>
</dbReference>
<dbReference type="PANTHER" id="PTHR36837:SF5">
    <property type="entry name" value="POLY-3-HYDROXYBUTYRATE SYNTHASE"/>
    <property type="match status" value="1"/>
</dbReference>
<dbReference type="EMBL" id="JAUOQO010000310">
    <property type="protein sequence ID" value="MDO6575176.1"/>
    <property type="molecule type" value="Genomic_DNA"/>
</dbReference>
<reference evidence="1" key="1">
    <citation type="submission" date="2023-07" db="EMBL/GenBank/DDBJ databases">
        <title>Genome content predicts the carbon catabolic preferences of heterotrophic bacteria.</title>
        <authorList>
            <person name="Gralka M."/>
        </authorList>
    </citation>
    <scope>NUCLEOTIDE SEQUENCE</scope>
    <source>
        <strain evidence="1">E2R20</strain>
    </source>
</reference>
<sequence length="91" mass="9982">YLQAIDTVKSICGTKQVNAIGYCIAGTTLHLTLALLKKRGDTSIKSATFFTSLTDFSEQGEFTPFLQDDFVDGIEAEVNQNGILRSFIMGR</sequence>
<feature type="non-terminal residue" evidence="1">
    <location>
        <position position="91"/>
    </location>
</feature>
<comment type="caution">
    <text evidence="1">The sequence shown here is derived from an EMBL/GenBank/DDBJ whole genome shotgun (WGS) entry which is preliminary data.</text>
</comment>
<name>A0AAW7YXT0_9STAP</name>
<dbReference type="Proteomes" id="UP001170310">
    <property type="component" value="Unassembled WGS sequence"/>
</dbReference>
<proteinExistence type="predicted"/>
<evidence type="ECO:0008006" key="3">
    <source>
        <dbReference type="Google" id="ProtNLM"/>
    </source>
</evidence>
<dbReference type="PANTHER" id="PTHR36837">
    <property type="entry name" value="POLY(3-HYDROXYALKANOATE) POLYMERASE SUBUNIT PHAC"/>
    <property type="match status" value="1"/>
</dbReference>